<dbReference type="InterPro" id="IPR036188">
    <property type="entry name" value="FAD/NAD-bd_sf"/>
</dbReference>
<proteinExistence type="predicted"/>
<reference evidence="2" key="1">
    <citation type="submission" date="2018-11" db="EMBL/GenBank/DDBJ databases">
        <authorList>
            <consortium name="Pathogen Informatics"/>
        </authorList>
    </citation>
    <scope>NUCLEOTIDE SEQUENCE</scope>
</reference>
<accession>A0A3S5A8E0</accession>
<evidence type="ECO:0000313" key="3">
    <source>
        <dbReference type="Proteomes" id="UP000784294"/>
    </source>
</evidence>
<organism evidence="2 3">
    <name type="scientific">Protopolystoma xenopodis</name>
    <dbReference type="NCBI Taxonomy" id="117903"/>
    <lineage>
        <taxon>Eukaryota</taxon>
        <taxon>Metazoa</taxon>
        <taxon>Spiralia</taxon>
        <taxon>Lophotrochozoa</taxon>
        <taxon>Platyhelminthes</taxon>
        <taxon>Monogenea</taxon>
        <taxon>Polyopisthocotylea</taxon>
        <taxon>Polystomatidea</taxon>
        <taxon>Polystomatidae</taxon>
        <taxon>Protopolystoma</taxon>
    </lineage>
</organism>
<dbReference type="Gene3D" id="3.50.50.60">
    <property type="entry name" value="FAD/NAD(P)-binding domain"/>
    <property type="match status" value="1"/>
</dbReference>
<dbReference type="Pfam" id="PF25413">
    <property type="entry name" value="Rossman_Mical"/>
    <property type="match status" value="1"/>
</dbReference>
<evidence type="ECO:0000259" key="1">
    <source>
        <dbReference type="Pfam" id="PF25413"/>
    </source>
</evidence>
<keyword evidence="3" id="KW-1185">Reference proteome</keyword>
<dbReference type="OrthoDB" id="20799at2759"/>
<dbReference type="InterPro" id="IPR057494">
    <property type="entry name" value="Rossman_Mical"/>
</dbReference>
<name>A0A3S5A8E0_9PLAT</name>
<protein>
    <recommendedName>
        <fullName evidence="1">[F-actin]-monooxygenase MICAL1-3-like Rossman domain-containing protein</fullName>
    </recommendedName>
</protein>
<evidence type="ECO:0000313" key="2">
    <source>
        <dbReference type="EMBL" id="VEL30399.1"/>
    </source>
</evidence>
<gene>
    <name evidence="2" type="ORF">PXEA_LOCUS23839</name>
</gene>
<dbReference type="EMBL" id="CAAALY010112004">
    <property type="protein sequence ID" value="VEL30399.1"/>
    <property type="molecule type" value="Genomic_DNA"/>
</dbReference>
<dbReference type="Proteomes" id="UP000784294">
    <property type="component" value="Unassembled WGS sequence"/>
</dbReference>
<comment type="caution">
    <text evidence="2">The sequence shown here is derived from an EMBL/GenBank/DDBJ whole genome shotgun (WGS) entry which is preliminary data.</text>
</comment>
<dbReference type="AlphaFoldDB" id="A0A3S5A8E0"/>
<sequence length="83" mass="9324">MAIAITANFVNYHTPGEAQVEEISGVASIFNQQFFASLSATKGIDLENICYYRDETHYFVMTAKKHSLLVKGVFKKVSFPFIV</sequence>
<feature type="domain" description="[F-actin]-monooxygenase MICAL1-3-like Rossman" evidence="1">
    <location>
        <begin position="1"/>
        <end position="76"/>
    </location>
</feature>